<evidence type="ECO:0000313" key="2">
    <source>
        <dbReference type="Proteomes" id="UP000019681"/>
    </source>
</evidence>
<dbReference type="CDD" id="cd04645">
    <property type="entry name" value="LbH_gamma_CA_like"/>
    <property type="match status" value="1"/>
</dbReference>
<evidence type="ECO:0000313" key="1">
    <source>
        <dbReference type="EMBL" id="EYE89626.1"/>
    </source>
</evidence>
<dbReference type="Proteomes" id="UP000019681">
    <property type="component" value="Unassembled WGS sequence"/>
</dbReference>
<protein>
    <recommendedName>
        <fullName evidence="3">Acetyltransferase</fullName>
    </recommendedName>
</protein>
<dbReference type="InterPro" id="IPR011004">
    <property type="entry name" value="Trimer_LpxA-like_sf"/>
</dbReference>
<comment type="caution">
    <text evidence="1">The sequence shown here is derived from an EMBL/GenBank/DDBJ whole genome shotgun (WGS) entry which is preliminary data.</text>
</comment>
<accession>A0A017RYI4</accession>
<dbReference type="InterPro" id="IPR001451">
    <property type="entry name" value="Hexapep"/>
</dbReference>
<gene>
    <name evidence="1" type="ORF">Q428_00960</name>
</gene>
<dbReference type="RefSeq" id="WP_035377339.1">
    <property type="nucleotide sequence ID" value="NZ_AZQP01000002.1"/>
</dbReference>
<dbReference type="OrthoDB" id="9803036at2"/>
<dbReference type="PANTHER" id="PTHR13061">
    <property type="entry name" value="DYNACTIN SUBUNIT P25"/>
    <property type="match status" value="1"/>
</dbReference>
<dbReference type="Gene3D" id="2.160.10.10">
    <property type="entry name" value="Hexapeptide repeat proteins"/>
    <property type="match status" value="1"/>
</dbReference>
<dbReference type="Pfam" id="PF00132">
    <property type="entry name" value="Hexapep"/>
    <property type="match status" value="1"/>
</dbReference>
<keyword evidence="2" id="KW-1185">Reference proteome</keyword>
<dbReference type="STRING" id="1403537.Q428_00960"/>
<reference evidence="1 2" key="1">
    <citation type="journal article" date="2014" name="Genome Announc.">
        <title>Draft Genome Sequence of Fervidicella metallireducens Strain AeBT, an Iron-Reducing Thermoanaerobe from the Great Artesian Basin.</title>
        <authorList>
            <person name="Patel B.K."/>
        </authorList>
    </citation>
    <scope>NUCLEOTIDE SEQUENCE [LARGE SCALE GENOMIC DNA]</scope>
    <source>
        <strain evidence="1 2">AeB</strain>
    </source>
</reference>
<evidence type="ECO:0008006" key="3">
    <source>
        <dbReference type="Google" id="ProtNLM"/>
    </source>
</evidence>
<dbReference type="SUPFAM" id="SSF51161">
    <property type="entry name" value="Trimeric LpxA-like enzymes"/>
    <property type="match status" value="1"/>
</dbReference>
<organism evidence="1 2">
    <name type="scientific">Fervidicella metallireducens AeB</name>
    <dbReference type="NCBI Taxonomy" id="1403537"/>
    <lineage>
        <taxon>Bacteria</taxon>
        <taxon>Bacillati</taxon>
        <taxon>Bacillota</taxon>
        <taxon>Clostridia</taxon>
        <taxon>Eubacteriales</taxon>
        <taxon>Clostridiaceae</taxon>
        <taxon>Fervidicella</taxon>
    </lineage>
</organism>
<dbReference type="InterPro" id="IPR050484">
    <property type="entry name" value="Transf_Hexapept/Carb_Anhydrase"/>
</dbReference>
<dbReference type="PANTHER" id="PTHR13061:SF29">
    <property type="entry name" value="GAMMA CARBONIC ANHYDRASE-LIKE 1, MITOCHONDRIAL-RELATED"/>
    <property type="match status" value="1"/>
</dbReference>
<sequence>MIRNYYEKLPKIHDKAFVAETSDIIGDVVIEEGASIWYRAVLRGDINKITIGKNSNVQDGVIIHSDMDVETIIGDNVTIGHNAIIHGARISDNCLIGMGAVILNNACIGENCIIGAGAVVTGGKEIPPGSLVLGAPGKVVRPLTDEEVESIKTSAKHYLELIDGYRYNG</sequence>
<dbReference type="AlphaFoldDB" id="A0A017RYI4"/>
<name>A0A017RYI4_9CLOT</name>
<dbReference type="InterPro" id="IPR047324">
    <property type="entry name" value="LbH_gamma_CA-like"/>
</dbReference>
<dbReference type="EMBL" id="AZQP01000002">
    <property type="protein sequence ID" value="EYE89626.1"/>
    <property type="molecule type" value="Genomic_DNA"/>
</dbReference>
<proteinExistence type="predicted"/>